<keyword evidence="3" id="KW-1185">Reference proteome</keyword>
<organism evidence="2 3">
    <name type="scientific">Xanthomonas rydalmerensis</name>
    <dbReference type="NCBI Taxonomy" id="3046274"/>
    <lineage>
        <taxon>Bacteria</taxon>
        <taxon>Pseudomonadati</taxon>
        <taxon>Pseudomonadota</taxon>
        <taxon>Gammaproteobacteria</taxon>
        <taxon>Lysobacterales</taxon>
        <taxon>Lysobacteraceae</taxon>
        <taxon>Xanthomonas</taxon>
    </lineage>
</organism>
<reference evidence="2 3" key="1">
    <citation type="submission" date="2023-05" db="EMBL/GenBank/DDBJ databases">
        <title>Xanthomonas rydalmerenesis sp. nov., a novel Xanthomonas species isolated from Fragaria x ananassa.</title>
        <authorList>
            <person name="McKnight D.J.E."/>
            <person name="Wong-Bajracharya J."/>
            <person name="Okoh E.B."/>
            <person name="Snijders F."/>
            <person name="Lidbetter F."/>
            <person name="Webster J."/>
            <person name="Djordjevic S.P."/>
            <person name="Bogema D.R."/>
            <person name="Chapman T.A."/>
        </authorList>
    </citation>
    <scope>NUCLEOTIDE SEQUENCE [LARGE SCALE GENOMIC DNA]</scope>
    <source>
        <strain evidence="2 3">DAR34883</strain>
    </source>
</reference>
<evidence type="ECO:0000313" key="2">
    <source>
        <dbReference type="EMBL" id="WOS40264.1"/>
    </source>
</evidence>
<feature type="signal peptide" evidence="1">
    <location>
        <begin position="1"/>
        <end position="37"/>
    </location>
</feature>
<sequence length="380" mass="42503">MADTGLATTTREAVTLMSFRSGLLFVLAAALSGHVCAQDTQNTETYFKLGGAVRFNYGWLDYGPTHGLDLELLRVDLNAGDGPFFVSAQQRWYDGFNAVHHAFVGWNVDDRTVLKAGIQQVPFGLLPTASNSFWFGSGYYLGIEDDYDPGLVLMRTNGNDTVHVGWFSGDEYGDGARTARYSFDVAETARYPYREYHRLNVRYEHRVDLAHGSLLLGASAFSGQILDVEDRRRYGHRAAALHAQWSSGGWTSQVQWARYRYAVPSDRIAMSAFLAPFEIAAEADVPTANIAYSFGKGRWLDDVTCYNNFSMTLPTHDRPDLRSSSQNVTGCSIKKGVMLTYLDWIAGRNMWFAGGDGIAIDDGDRSRWHSRFNLNIGFYF</sequence>
<evidence type="ECO:0008006" key="4">
    <source>
        <dbReference type="Google" id="ProtNLM"/>
    </source>
</evidence>
<feature type="chain" id="PRO_5046409315" description="Porin" evidence="1">
    <location>
        <begin position="38"/>
        <end position="380"/>
    </location>
</feature>
<dbReference type="EMBL" id="CP126172">
    <property type="protein sequence ID" value="WOS40264.1"/>
    <property type="molecule type" value="Genomic_DNA"/>
</dbReference>
<gene>
    <name evidence="2" type="ORF">QN243_18010</name>
</gene>
<accession>A0ABZ0JKF5</accession>
<keyword evidence="1" id="KW-0732">Signal</keyword>
<evidence type="ECO:0000256" key="1">
    <source>
        <dbReference type="SAM" id="SignalP"/>
    </source>
</evidence>
<evidence type="ECO:0000313" key="3">
    <source>
        <dbReference type="Proteomes" id="UP001302020"/>
    </source>
</evidence>
<dbReference type="SUPFAM" id="SSF56935">
    <property type="entry name" value="Porins"/>
    <property type="match status" value="1"/>
</dbReference>
<protein>
    <recommendedName>
        <fullName evidence="4">Porin</fullName>
    </recommendedName>
</protein>
<name>A0ABZ0JKF5_9XANT</name>
<dbReference type="Proteomes" id="UP001302020">
    <property type="component" value="Chromosome"/>
</dbReference>
<proteinExistence type="predicted"/>
<dbReference type="RefSeq" id="WP_317843811.1">
    <property type="nucleotide sequence ID" value="NZ_CP126170.1"/>
</dbReference>